<dbReference type="GO" id="GO:0004425">
    <property type="term" value="F:indole-3-glycerol-phosphate synthase activity"/>
    <property type="evidence" value="ECO:0007669"/>
    <property type="project" value="UniProtKB-EC"/>
</dbReference>
<keyword evidence="5" id="KW-0210">Decarboxylase</keyword>
<dbReference type="PANTHER" id="PTHR22854:SF2">
    <property type="entry name" value="INDOLE-3-GLYCEROL-PHOSPHATE SYNTHASE"/>
    <property type="match status" value="1"/>
</dbReference>
<keyword evidence="6" id="KW-0822">Tryptophan biosynthesis</keyword>
<evidence type="ECO:0000256" key="6">
    <source>
        <dbReference type="ARBA" id="ARBA00022822"/>
    </source>
</evidence>
<evidence type="ECO:0000256" key="9">
    <source>
        <dbReference type="SAM" id="SignalP"/>
    </source>
</evidence>
<organism evidence="11">
    <name type="scientific">Rhizochromulina marina</name>
    <dbReference type="NCBI Taxonomy" id="1034831"/>
    <lineage>
        <taxon>Eukaryota</taxon>
        <taxon>Sar</taxon>
        <taxon>Stramenopiles</taxon>
        <taxon>Ochrophyta</taxon>
        <taxon>Dictyochophyceae</taxon>
        <taxon>Rhizochromulinales</taxon>
        <taxon>Rhizochromulina</taxon>
    </lineage>
</organism>
<comment type="pathway">
    <text evidence="2">Amino-acid biosynthesis; L-tryptophan biosynthesis; L-tryptophan from chorismate: step 4/5.</text>
</comment>
<evidence type="ECO:0000256" key="1">
    <source>
        <dbReference type="ARBA" id="ARBA00001633"/>
    </source>
</evidence>
<dbReference type="EC" id="4.1.1.48" evidence="3"/>
<evidence type="ECO:0000256" key="4">
    <source>
        <dbReference type="ARBA" id="ARBA00022605"/>
    </source>
</evidence>
<accession>A0A7S2S9Q6</accession>
<gene>
    <name evidence="11" type="ORF">RMAR1173_LOCUS12565</name>
</gene>
<name>A0A7S2S9Q6_9STRA</name>
<comment type="catalytic activity">
    <reaction evidence="1">
        <text>1-(2-carboxyphenylamino)-1-deoxy-D-ribulose 5-phosphate + H(+) = (1S,2R)-1-C-(indol-3-yl)glycerol 3-phosphate + CO2 + H2O</text>
        <dbReference type="Rhea" id="RHEA:23476"/>
        <dbReference type="ChEBI" id="CHEBI:15377"/>
        <dbReference type="ChEBI" id="CHEBI:15378"/>
        <dbReference type="ChEBI" id="CHEBI:16526"/>
        <dbReference type="ChEBI" id="CHEBI:58613"/>
        <dbReference type="ChEBI" id="CHEBI:58866"/>
        <dbReference type="EC" id="4.1.1.48"/>
    </reaction>
</comment>
<keyword evidence="7" id="KW-0057">Aromatic amino acid biosynthesis</keyword>
<dbReference type="InterPro" id="IPR013785">
    <property type="entry name" value="Aldolase_TIM"/>
</dbReference>
<evidence type="ECO:0000256" key="7">
    <source>
        <dbReference type="ARBA" id="ARBA00023141"/>
    </source>
</evidence>
<evidence type="ECO:0000313" key="11">
    <source>
        <dbReference type="EMBL" id="CAD9693705.1"/>
    </source>
</evidence>
<feature type="domain" description="Indole-3-glycerol phosphate synthase" evidence="10">
    <location>
        <begin position="86"/>
        <end position="281"/>
    </location>
</feature>
<evidence type="ECO:0000256" key="2">
    <source>
        <dbReference type="ARBA" id="ARBA00004696"/>
    </source>
</evidence>
<dbReference type="UniPathway" id="UPA00035">
    <property type="reaction ID" value="UER00043"/>
</dbReference>
<keyword evidence="4" id="KW-0028">Amino-acid biosynthesis</keyword>
<protein>
    <recommendedName>
        <fullName evidence="3">indole-3-glycerol-phosphate synthase</fullName>
        <ecNumber evidence="3">4.1.1.48</ecNumber>
    </recommendedName>
</protein>
<dbReference type="InterPro" id="IPR013798">
    <property type="entry name" value="Indole-3-glycerol_P_synth_dom"/>
</dbReference>
<evidence type="ECO:0000256" key="3">
    <source>
        <dbReference type="ARBA" id="ARBA00012362"/>
    </source>
</evidence>
<evidence type="ECO:0000256" key="8">
    <source>
        <dbReference type="ARBA" id="ARBA00023239"/>
    </source>
</evidence>
<sequence length="355" mass="37674">MRQHFLLVLSLALLGGGLGFSGSRVLVTPQGSRAPAWRPQRAAASAPPMMNGMAGLARKMKQKSLTPLREAAGQDGSPVAKALAEKGKFPPETKLLTSLKKPPRTLSVIAEYRRKSQNCGLIADMLPGKIMSRDFREGGAHAVSVYMDPSTGGCTEEDFEEIVTEQQSALGGFPGPAPVIYRDVVVDEVQLAHARACRADAVVLSVGVLGDDLQEMMAAAGEFGLEVVVEAKNEADIERAAATDAPMIALAGMSVDDAIALAPAIPEDRLKIAYVPVYDDKNLIEAEDAWRLRDAGINSVLASEVLFKFGMGDGEHSISVIKAIRSKGSVKYARASGAYVGKGEGAKEFLGHLEM</sequence>
<dbReference type="PANTHER" id="PTHR22854">
    <property type="entry name" value="TRYPTOPHAN BIOSYNTHESIS PROTEIN"/>
    <property type="match status" value="1"/>
</dbReference>
<dbReference type="InterPro" id="IPR011060">
    <property type="entry name" value="RibuloseP-bd_barrel"/>
</dbReference>
<dbReference type="Pfam" id="PF00218">
    <property type="entry name" value="IGPS"/>
    <property type="match status" value="1"/>
</dbReference>
<evidence type="ECO:0000259" key="10">
    <source>
        <dbReference type="Pfam" id="PF00218"/>
    </source>
</evidence>
<dbReference type="EMBL" id="HBHJ01019032">
    <property type="protein sequence ID" value="CAD9693705.1"/>
    <property type="molecule type" value="Transcribed_RNA"/>
</dbReference>
<keyword evidence="8" id="KW-0456">Lyase</keyword>
<dbReference type="Gene3D" id="3.20.20.70">
    <property type="entry name" value="Aldolase class I"/>
    <property type="match status" value="1"/>
</dbReference>
<feature type="chain" id="PRO_5030859296" description="indole-3-glycerol-phosphate synthase" evidence="9">
    <location>
        <begin position="20"/>
        <end position="355"/>
    </location>
</feature>
<dbReference type="AlphaFoldDB" id="A0A7S2S9Q6"/>
<feature type="signal peptide" evidence="9">
    <location>
        <begin position="1"/>
        <end position="19"/>
    </location>
</feature>
<evidence type="ECO:0000256" key="5">
    <source>
        <dbReference type="ARBA" id="ARBA00022793"/>
    </source>
</evidence>
<proteinExistence type="predicted"/>
<dbReference type="GO" id="GO:0000162">
    <property type="term" value="P:L-tryptophan biosynthetic process"/>
    <property type="evidence" value="ECO:0007669"/>
    <property type="project" value="UniProtKB-UniPathway"/>
</dbReference>
<keyword evidence="9" id="KW-0732">Signal</keyword>
<dbReference type="InterPro" id="IPR045186">
    <property type="entry name" value="Indole-3-glycerol_P_synth"/>
</dbReference>
<reference evidence="11" key="1">
    <citation type="submission" date="2021-01" db="EMBL/GenBank/DDBJ databases">
        <authorList>
            <person name="Corre E."/>
            <person name="Pelletier E."/>
            <person name="Niang G."/>
            <person name="Scheremetjew M."/>
            <person name="Finn R."/>
            <person name="Kale V."/>
            <person name="Holt S."/>
            <person name="Cochrane G."/>
            <person name="Meng A."/>
            <person name="Brown T."/>
            <person name="Cohen L."/>
        </authorList>
    </citation>
    <scope>NUCLEOTIDE SEQUENCE</scope>
    <source>
        <strain evidence="11">CCMP1243</strain>
    </source>
</reference>
<dbReference type="SUPFAM" id="SSF51366">
    <property type="entry name" value="Ribulose-phoshate binding barrel"/>
    <property type="match status" value="1"/>
</dbReference>
<dbReference type="GO" id="GO:0004640">
    <property type="term" value="F:phosphoribosylanthranilate isomerase activity"/>
    <property type="evidence" value="ECO:0007669"/>
    <property type="project" value="TreeGrafter"/>
</dbReference>